<evidence type="ECO:0000256" key="1">
    <source>
        <dbReference type="SAM" id="MobiDB-lite"/>
    </source>
</evidence>
<evidence type="ECO:0000313" key="2">
    <source>
        <dbReference type="EMBL" id="CAG8536845.1"/>
    </source>
</evidence>
<organism evidence="2 3">
    <name type="scientific">Funneliformis mosseae</name>
    <name type="common">Endomycorrhizal fungus</name>
    <name type="synonym">Glomus mosseae</name>
    <dbReference type="NCBI Taxonomy" id="27381"/>
    <lineage>
        <taxon>Eukaryota</taxon>
        <taxon>Fungi</taxon>
        <taxon>Fungi incertae sedis</taxon>
        <taxon>Mucoromycota</taxon>
        <taxon>Glomeromycotina</taxon>
        <taxon>Glomeromycetes</taxon>
        <taxon>Glomerales</taxon>
        <taxon>Glomeraceae</taxon>
        <taxon>Funneliformis</taxon>
    </lineage>
</organism>
<feature type="compositionally biased region" description="Basic and acidic residues" evidence="1">
    <location>
        <begin position="76"/>
        <end position="85"/>
    </location>
</feature>
<protein>
    <submittedName>
        <fullName evidence="2">12704_t:CDS:1</fullName>
    </submittedName>
</protein>
<keyword evidence="3" id="KW-1185">Reference proteome</keyword>
<reference evidence="2" key="1">
    <citation type="submission" date="2021-06" db="EMBL/GenBank/DDBJ databases">
        <authorList>
            <person name="Kallberg Y."/>
            <person name="Tangrot J."/>
            <person name="Rosling A."/>
        </authorList>
    </citation>
    <scope>NUCLEOTIDE SEQUENCE</scope>
    <source>
        <strain evidence="2">87-6 pot B 2015</strain>
    </source>
</reference>
<dbReference type="Proteomes" id="UP000789375">
    <property type="component" value="Unassembled WGS sequence"/>
</dbReference>
<accession>A0A9N9AL93</accession>
<gene>
    <name evidence="2" type="ORF">FMOSSE_LOCUS5782</name>
</gene>
<evidence type="ECO:0000313" key="3">
    <source>
        <dbReference type="Proteomes" id="UP000789375"/>
    </source>
</evidence>
<name>A0A9N9AL93_FUNMO</name>
<proteinExistence type="predicted"/>
<dbReference type="AlphaFoldDB" id="A0A9N9AL93"/>
<feature type="region of interest" description="Disordered" evidence="1">
    <location>
        <begin position="74"/>
        <end position="98"/>
    </location>
</feature>
<sequence length="98" mass="11427">MNNNTFEETTKTFISQNLFIRQTLSSGENTTTYKKLEARPTEFESQPPLFGIVKSESSSINDIQFLTGYGNQYKEPMFHHRDDRNYISNQEDVGHTER</sequence>
<feature type="non-terminal residue" evidence="2">
    <location>
        <position position="98"/>
    </location>
</feature>
<comment type="caution">
    <text evidence="2">The sequence shown here is derived from an EMBL/GenBank/DDBJ whole genome shotgun (WGS) entry which is preliminary data.</text>
</comment>
<dbReference type="EMBL" id="CAJVPP010001143">
    <property type="protein sequence ID" value="CAG8536845.1"/>
    <property type="molecule type" value="Genomic_DNA"/>
</dbReference>